<evidence type="ECO:0000313" key="2">
    <source>
        <dbReference type="EMBL" id="GAN60979.1"/>
    </source>
</evidence>
<feature type="domain" description="N-acetyltransferase" evidence="1">
    <location>
        <begin position="8"/>
        <end position="171"/>
    </location>
</feature>
<dbReference type="Pfam" id="PF00583">
    <property type="entry name" value="Acetyltransf_1"/>
    <property type="match status" value="1"/>
</dbReference>
<dbReference type="Gene3D" id="3.40.630.30">
    <property type="match status" value="1"/>
</dbReference>
<dbReference type="SUPFAM" id="SSF55729">
    <property type="entry name" value="Acyl-CoA N-acyltransferases (Nat)"/>
    <property type="match status" value="1"/>
</dbReference>
<keyword evidence="2" id="KW-0808">Transferase</keyword>
<name>A0A0D6N4U7_9PROT</name>
<evidence type="ECO:0000313" key="4">
    <source>
        <dbReference type="Proteomes" id="UP000032671"/>
    </source>
</evidence>
<reference evidence="2 4" key="1">
    <citation type="submission" date="2012-11" db="EMBL/GenBank/DDBJ databases">
        <title>Whole genome sequence of Acetobacter cibinongensis 4H-1.</title>
        <authorList>
            <person name="Azuma Y."/>
            <person name="Higashiura N."/>
            <person name="Hirakawa H."/>
            <person name="Matsushita K."/>
        </authorList>
    </citation>
    <scope>NUCLEOTIDE SEQUENCE [LARGE SCALE GENOMIC DNA]</scope>
    <source>
        <strain evidence="2 4">4H-1</strain>
    </source>
</reference>
<dbReference type="InterPro" id="IPR000182">
    <property type="entry name" value="GNAT_dom"/>
</dbReference>
<protein>
    <submittedName>
        <fullName evidence="2 3">N-acetyltransferase</fullName>
    </submittedName>
</protein>
<dbReference type="PROSITE" id="PS51186">
    <property type="entry name" value="GNAT"/>
    <property type="match status" value="1"/>
</dbReference>
<accession>A0A6N3SNA3</accession>
<evidence type="ECO:0000313" key="5">
    <source>
        <dbReference type="Proteomes" id="UP000321891"/>
    </source>
</evidence>
<dbReference type="EMBL" id="BAMV01000017">
    <property type="protein sequence ID" value="GAN60979.1"/>
    <property type="molecule type" value="Genomic_DNA"/>
</dbReference>
<dbReference type="AlphaFoldDB" id="A0A0D6N4U7"/>
<gene>
    <name evidence="2" type="ORF">Abci_017_163</name>
    <name evidence="3" type="ORF">ACI01nite_11260</name>
</gene>
<keyword evidence="5" id="KW-1185">Reference proteome</keyword>
<dbReference type="Proteomes" id="UP000321891">
    <property type="component" value="Unassembled WGS sequence"/>
</dbReference>
<dbReference type="GO" id="GO:0016747">
    <property type="term" value="F:acyltransferase activity, transferring groups other than amino-acyl groups"/>
    <property type="evidence" value="ECO:0007669"/>
    <property type="project" value="InterPro"/>
</dbReference>
<dbReference type="CDD" id="cd04301">
    <property type="entry name" value="NAT_SF"/>
    <property type="match status" value="1"/>
</dbReference>
<evidence type="ECO:0000259" key="1">
    <source>
        <dbReference type="PROSITE" id="PS51186"/>
    </source>
</evidence>
<dbReference type="STRING" id="1231339.Abci_017_163"/>
<reference evidence="3 5" key="2">
    <citation type="submission" date="2019-07" db="EMBL/GenBank/DDBJ databases">
        <title>Whole genome shotgun sequence of Acetobacter cibinongensis NBRC 16605.</title>
        <authorList>
            <person name="Hosoyama A."/>
            <person name="Uohara A."/>
            <person name="Ohji S."/>
            <person name="Ichikawa N."/>
        </authorList>
    </citation>
    <scope>NUCLEOTIDE SEQUENCE [LARGE SCALE GENOMIC DNA]</scope>
    <source>
        <strain evidence="3 5">NBRC 16605</strain>
    </source>
</reference>
<sequence length="172" mass="19393">MITDLAPTIWRAMTPDDLEPTIHLAGKLHTDYPEDNEIFMERLALSPEGCFVLQGPEKLEGYLLSHPWRGTLTPALNTLLHRLPAQPDRWYLHDIALTEEVRGQGCAQKAISLVEQAAQDHRLPLISLVSTRHALGFWHKQGFMAENTPAEEQAVLASYDPYAQLLSRPVHL</sequence>
<proteinExistence type="predicted"/>
<accession>A0A0D6N4U7</accession>
<comment type="caution">
    <text evidence="2">The sequence shown here is derived from an EMBL/GenBank/DDBJ whole genome shotgun (WGS) entry which is preliminary data.</text>
</comment>
<evidence type="ECO:0000313" key="3">
    <source>
        <dbReference type="EMBL" id="GEL58524.1"/>
    </source>
</evidence>
<dbReference type="InterPro" id="IPR016181">
    <property type="entry name" value="Acyl_CoA_acyltransferase"/>
</dbReference>
<dbReference type="RefSeq" id="WP_244877642.1">
    <property type="nucleotide sequence ID" value="NZ_BAMV01000017.1"/>
</dbReference>
<organism evidence="2 4">
    <name type="scientific">Acetobacter cibinongensis</name>
    <dbReference type="NCBI Taxonomy" id="146475"/>
    <lineage>
        <taxon>Bacteria</taxon>
        <taxon>Pseudomonadati</taxon>
        <taxon>Pseudomonadota</taxon>
        <taxon>Alphaproteobacteria</taxon>
        <taxon>Acetobacterales</taxon>
        <taxon>Acetobacteraceae</taxon>
        <taxon>Acetobacter</taxon>
    </lineage>
</organism>
<dbReference type="Proteomes" id="UP000032671">
    <property type="component" value="Unassembled WGS sequence"/>
</dbReference>
<dbReference type="EMBL" id="BJVU01000003">
    <property type="protein sequence ID" value="GEL58524.1"/>
    <property type="molecule type" value="Genomic_DNA"/>
</dbReference>